<organism evidence="2 5">
    <name type="scientific">Halococcus dombrowskii</name>
    <dbReference type="NCBI Taxonomy" id="179637"/>
    <lineage>
        <taxon>Archaea</taxon>
        <taxon>Methanobacteriati</taxon>
        <taxon>Methanobacteriota</taxon>
        <taxon>Stenosarchaea group</taxon>
        <taxon>Halobacteria</taxon>
        <taxon>Halobacteriales</taxon>
        <taxon>Halococcaceae</taxon>
        <taxon>Halococcus</taxon>
    </lineage>
</organism>
<keyword evidence="4" id="KW-1185">Reference proteome</keyword>
<keyword evidence="1" id="KW-0812">Transmembrane</keyword>
<proteinExistence type="predicted"/>
<dbReference type="Pfam" id="PF03334">
    <property type="entry name" value="PhaG_MnhG_YufB"/>
    <property type="match status" value="1"/>
</dbReference>
<keyword evidence="1" id="KW-0472">Membrane</keyword>
<evidence type="ECO:0000313" key="5">
    <source>
        <dbReference type="Proteomes" id="UP001500962"/>
    </source>
</evidence>
<dbReference type="PANTHER" id="PTHR34703">
    <property type="entry name" value="ANTIPORTER SUBUNIT MNHG2-RELATED"/>
    <property type="match status" value="1"/>
</dbReference>
<dbReference type="NCBIfam" id="NF009314">
    <property type="entry name" value="PRK12674.1-2"/>
    <property type="match status" value="1"/>
</dbReference>
<reference evidence="2" key="3">
    <citation type="submission" date="2023-12" db="EMBL/GenBank/DDBJ databases">
        <authorList>
            <person name="Sun Q."/>
            <person name="Inoue M."/>
        </authorList>
    </citation>
    <scope>NUCLEOTIDE SEQUENCE</scope>
    <source>
        <strain evidence="2">JCM 12289</strain>
    </source>
</reference>
<feature type="transmembrane region" description="Helical" evidence="1">
    <location>
        <begin position="67"/>
        <end position="89"/>
    </location>
</feature>
<dbReference type="KEGG" id="hdo:MUK72_08120"/>
<gene>
    <name evidence="3" type="primary">mnhG</name>
    <name evidence="2" type="ORF">GCM10008985_20620</name>
    <name evidence="3" type="ORF">MUK72_08120</name>
</gene>
<accession>A0AAV3SI65</accession>
<reference evidence="3" key="2">
    <citation type="submission" date="2022-04" db="EMBL/GenBank/DDBJ databases">
        <title>Sequencing and genomic assembly of Halococcus dombrowskii.</title>
        <authorList>
            <person name="Lim S.W."/>
            <person name="MacLea K.S."/>
        </authorList>
    </citation>
    <scope>NUCLEOTIDE SEQUENCE</scope>
    <source>
        <strain evidence="3">H4</strain>
    </source>
</reference>
<dbReference type="NCBIfam" id="TIGR01300">
    <property type="entry name" value="CPA3_mnhG_phaG"/>
    <property type="match status" value="1"/>
</dbReference>
<protein>
    <submittedName>
        <fullName evidence="3">Monovalent cation/H(+) antiporter subunit G</fullName>
    </submittedName>
</protein>
<dbReference type="Proteomes" id="UP000830542">
    <property type="component" value="Chromosome"/>
</dbReference>
<dbReference type="RefSeq" id="WP_004052839.1">
    <property type="nucleotide sequence ID" value="NZ_BAAADN010000030.1"/>
</dbReference>
<dbReference type="AlphaFoldDB" id="A0AAV3SI65"/>
<dbReference type="GeneID" id="71761806"/>
<dbReference type="GO" id="GO:0015385">
    <property type="term" value="F:sodium:proton antiporter activity"/>
    <property type="evidence" value="ECO:0007669"/>
    <property type="project" value="TreeGrafter"/>
</dbReference>
<evidence type="ECO:0000313" key="2">
    <source>
        <dbReference type="EMBL" id="GAA0463692.1"/>
    </source>
</evidence>
<evidence type="ECO:0000313" key="3">
    <source>
        <dbReference type="EMBL" id="UOO93937.1"/>
    </source>
</evidence>
<sequence>MNTIHAALVTLFIAIGTFFLLVGTIGLIRLPDVYNRMHATSKATTLGAASLFLAGTIYFAPSAPGGAGLTSLVGIVFLFMTAPTGAHVISQAAERMGIEFAGDAVWPDTGESRPESPDESDE</sequence>
<keyword evidence="1" id="KW-1133">Transmembrane helix</keyword>
<dbReference type="EMBL" id="BAAADN010000030">
    <property type="protein sequence ID" value="GAA0463692.1"/>
    <property type="molecule type" value="Genomic_DNA"/>
</dbReference>
<dbReference type="EMBL" id="CP095005">
    <property type="protein sequence ID" value="UOO93937.1"/>
    <property type="molecule type" value="Genomic_DNA"/>
</dbReference>
<dbReference type="Proteomes" id="UP001500962">
    <property type="component" value="Unassembled WGS sequence"/>
</dbReference>
<dbReference type="InterPro" id="IPR005133">
    <property type="entry name" value="PhaG_MnhG_YufB"/>
</dbReference>
<reference evidence="2" key="1">
    <citation type="journal article" date="2014" name="Int. J. Syst. Evol. Microbiol.">
        <title>Complete genome sequence of Corynebacterium casei LMG S-19264T (=DSM 44701T), isolated from a smear-ripened cheese.</title>
        <authorList>
            <consortium name="US DOE Joint Genome Institute (JGI-PGF)"/>
            <person name="Walter F."/>
            <person name="Albersmeier A."/>
            <person name="Kalinowski J."/>
            <person name="Ruckert C."/>
        </authorList>
    </citation>
    <scope>NUCLEOTIDE SEQUENCE</scope>
    <source>
        <strain evidence="2">JCM 12289</strain>
    </source>
</reference>
<dbReference type="PANTHER" id="PTHR34703:SF1">
    <property type="entry name" value="ANTIPORTER SUBUNIT MNHG2-RELATED"/>
    <property type="match status" value="1"/>
</dbReference>
<evidence type="ECO:0000256" key="1">
    <source>
        <dbReference type="SAM" id="Phobius"/>
    </source>
</evidence>
<evidence type="ECO:0000313" key="4">
    <source>
        <dbReference type="Proteomes" id="UP000830542"/>
    </source>
</evidence>
<name>A0AAV3SI65_HALDO</name>
<feature type="transmembrane region" description="Helical" evidence="1">
    <location>
        <begin position="6"/>
        <end position="31"/>
    </location>
</feature>